<name>A0A367JWV5_RHIAZ</name>
<feature type="region of interest" description="Disordered" evidence="7">
    <location>
        <begin position="302"/>
        <end position="325"/>
    </location>
</feature>
<gene>
    <name evidence="9" type="ORF">CU097_013895</name>
</gene>
<evidence type="ECO:0000256" key="7">
    <source>
        <dbReference type="SAM" id="MobiDB-lite"/>
    </source>
</evidence>
<dbReference type="GO" id="GO:0003700">
    <property type="term" value="F:DNA-binding transcription factor activity"/>
    <property type="evidence" value="ECO:0007669"/>
    <property type="project" value="InterPro"/>
</dbReference>
<evidence type="ECO:0000313" key="10">
    <source>
        <dbReference type="Proteomes" id="UP000252139"/>
    </source>
</evidence>
<keyword evidence="10" id="KW-1185">Reference proteome</keyword>
<dbReference type="EMBL" id="PJQL01000584">
    <property type="protein sequence ID" value="RCH94385.1"/>
    <property type="molecule type" value="Genomic_DNA"/>
</dbReference>
<comment type="subcellular location">
    <subcellularLocation>
        <location evidence="1">Nucleus</location>
    </subcellularLocation>
</comment>
<feature type="region of interest" description="Disordered" evidence="7">
    <location>
        <begin position="214"/>
        <end position="276"/>
    </location>
</feature>
<dbReference type="PANTHER" id="PTHR10015:SF427">
    <property type="entry name" value="HEAT SHOCK FACTOR PROTEIN"/>
    <property type="match status" value="1"/>
</dbReference>
<evidence type="ECO:0000313" key="9">
    <source>
        <dbReference type="EMBL" id="RCH94385.1"/>
    </source>
</evidence>
<evidence type="ECO:0000256" key="3">
    <source>
        <dbReference type="ARBA" id="ARBA00023125"/>
    </source>
</evidence>
<comment type="caution">
    <text evidence="9">The sequence shown here is derived from an EMBL/GenBank/DDBJ whole genome shotgun (WGS) entry which is preliminary data.</text>
</comment>
<dbReference type="OrthoDB" id="60033at2759"/>
<dbReference type="SMART" id="SM00415">
    <property type="entry name" value="HSF"/>
    <property type="match status" value="1"/>
</dbReference>
<evidence type="ECO:0000256" key="5">
    <source>
        <dbReference type="RuleBase" id="RU004020"/>
    </source>
</evidence>
<protein>
    <recommendedName>
        <fullName evidence="8">HSF-type DNA-binding domain-containing protein</fullName>
    </recommendedName>
</protein>
<dbReference type="GO" id="GO:0043565">
    <property type="term" value="F:sequence-specific DNA binding"/>
    <property type="evidence" value="ECO:0007669"/>
    <property type="project" value="InterPro"/>
</dbReference>
<dbReference type="GO" id="GO:0005634">
    <property type="term" value="C:nucleus"/>
    <property type="evidence" value="ECO:0007669"/>
    <property type="project" value="UniProtKB-SubCell"/>
</dbReference>
<dbReference type="SUPFAM" id="SSF46785">
    <property type="entry name" value="Winged helix' DNA-binding domain"/>
    <property type="match status" value="1"/>
</dbReference>
<dbReference type="Pfam" id="PF00447">
    <property type="entry name" value="HSF_DNA-bind"/>
    <property type="match status" value="1"/>
</dbReference>
<organism evidence="9 10">
    <name type="scientific">Rhizopus azygosporus</name>
    <name type="common">Rhizopus microsporus var. azygosporus</name>
    <dbReference type="NCBI Taxonomy" id="86630"/>
    <lineage>
        <taxon>Eukaryota</taxon>
        <taxon>Fungi</taxon>
        <taxon>Fungi incertae sedis</taxon>
        <taxon>Mucoromycota</taxon>
        <taxon>Mucoromycotina</taxon>
        <taxon>Mucoromycetes</taxon>
        <taxon>Mucorales</taxon>
        <taxon>Mucorineae</taxon>
        <taxon>Rhizopodaceae</taxon>
        <taxon>Rhizopus</taxon>
    </lineage>
</organism>
<dbReference type="InterPro" id="IPR036388">
    <property type="entry name" value="WH-like_DNA-bd_sf"/>
</dbReference>
<evidence type="ECO:0000256" key="1">
    <source>
        <dbReference type="ARBA" id="ARBA00004123"/>
    </source>
</evidence>
<reference evidence="9 10" key="1">
    <citation type="journal article" date="2018" name="G3 (Bethesda)">
        <title>Phylogenetic and Phylogenomic Definition of Rhizopus Species.</title>
        <authorList>
            <person name="Gryganskyi A.P."/>
            <person name="Golan J."/>
            <person name="Dolatabadi S."/>
            <person name="Mondo S."/>
            <person name="Robb S."/>
            <person name="Idnurm A."/>
            <person name="Muszewska A."/>
            <person name="Steczkiewicz K."/>
            <person name="Masonjones S."/>
            <person name="Liao H.L."/>
            <person name="Gajdeczka M.T."/>
            <person name="Anike F."/>
            <person name="Vuek A."/>
            <person name="Anishchenko I.M."/>
            <person name="Voigt K."/>
            <person name="de Hoog G.S."/>
            <person name="Smith M.E."/>
            <person name="Heitman J."/>
            <person name="Vilgalys R."/>
            <person name="Stajich J.E."/>
        </authorList>
    </citation>
    <scope>NUCLEOTIDE SEQUENCE [LARGE SCALE GENOMIC DNA]</scope>
    <source>
        <strain evidence="9 10">CBS 357.93</strain>
    </source>
</reference>
<evidence type="ECO:0000256" key="4">
    <source>
        <dbReference type="ARBA" id="ARBA00023242"/>
    </source>
</evidence>
<evidence type="ECO:0000259" key="8">
    <source>
        <dbReference type="SMART" id="SM00415"/>
    </source>
</evidence>
<keyword evidence="3" id="KW-0238">DNA-binding</keyword>
<evidence type="ECO:0000256" key="6">
    <source>
        <dbReference type="SAM" id="Coils"/>
    </source>
</evidence>
<dbReference type="PANTHER" id="PTHR10015">
    <property type="entry name" value="HEAT SHOCK TRANSCRIPTION FACTOR"/>
    <property type="match status" value="1"/>
</dbReference>
<dbReference type="InterPro" id="IPR036390">
    <property type="entry name" value="WH_DNA-bd_sf"/>
</dbReference>
<dbReference type="InterPro" id="IPR000232">
    <property type="entry name" value="HSF_DNA-bd"/>
</dbReference>
<sequence length="452" mass="52762">MNYTNDYGNIPENATLSTRSNDYHPYQLFTDNTRSEFTPMIFHTAPMNETNNDMELIQHVHDYNLDIAPPLFPSSPCKNTQSQRGIAGFVSKLYQCLQAPESDQKYARWCKHQGRDMFIIECIPGNKIYIYDAIHIYLKPFAEFTETVLPRLFKHCKFPSFVRQLNIYGFQRDTDARKSKDSKDRESCRWYHPYFRPGRRDLFHLIRRKATRYTRRKRAKQDEDPETILNIEGDDEPAFEEDAQTVKSNNNNNRRSSSSASSVRLPEYYPPPSQLQLTYEPPVANTSSALMHIPLMEQPIEQQEPATEAVDDKEADTHSHPDEPKIESITEQELRLQLYHVKKQCQQMHGYYDEQLNAARLKIQEQQLRIQQLESALSITEQHAVKPNIVQRPSGGYINTMCTTSLQPNCYTQPPSSMYEIQPFYFHSNNHHSDTNTNSCLMRPSYVKVKKE</sequence>
<accession>A0A367JWV5</accession>
<feature type="compositionally biased region" description="Low complexity" evidence="7">
    <location>
        <begin position="248"/>
        <end position="262"/>
    </location>
</feature>
<dbReference type="STRING" id="86630.A0A367JWV5"/>
<keyword evidence="6" id="KW-0175">Coiled coil</keyword>
<evidence type="ECO:0000256" key="2">
    <source>
        <dbReference type="ARBA" id="ARBA00006403"/>
    </source>
</evidence>
<dbReference type="Proteomes" id="UP000252139">
    <property type="component" value="Unassembled WGS sequence"/>
</dbReference>
<feature type="domain" description="HSF-type DNA-binding" evidence="8">
    <location>
        <begin position="85"/>
        <end position="209"/>
    </location>
</feature>
<dbReference type="AlphaFoldDB" id="A0A367JWV5"/>
<feature type="compositionally biased region" description="Acidic residues" evidence="7">
    <location>
        <begin position="232"/>
        <end position="243"/>
    </location>
</feature>
<dbReference type="Gene3D" id="1.10.10.10">
    <property type="entry name" value="Winged helix-like DNA-binding domain superfamily/Winged helix DNA-binding domain"/>
    <property type="match status" value="1"/>
</dbReference>
<proteinExistence type="inferred from homology"/>
<feature type="coiled-coil region" evidence="6">
    <location>
        <begin position="356"/>
        <end position="383"/>
    </location>
</feature>
<keyword evidence="4" id="KW-0539">Nucleus</keyword>
<feature type="compositionally biased region" description="Basic and acidic residues" evidence="7">
    <location>
        <begin position="310"/>
        <end position="325"/>
    </location>
</feature>
<comment type="similarity">
    <text evidence="2 5">Belongs to the HSF family.</text>
</comment>